<evidence type="ECO:0000256" key="1">
    <source>
        <dbReference type="SAM" id="Phobius"/>
    </source>
</evidence>
<dbReference type="AlphaFoldDB" id="I2F8B1"/>
<gene>
    <name evidence="2" type="ORF">Theba_2564</name>
</gene>
<evidence type="ECO:0000313" key="3">
    <source>
        <dbReference type="Proteomes" id="UP000002881"/>
    </source>
</evidence>
<name>I2F8B1_9BACT</name>
<keyword evidence="3" id="KW-1185">Reference proteome</keyword>
<dbReference type="PANTHER" id="PTHR34351">
    <property type="entry name" value="SLR1927 PROTEIN-RELATED"/>
    <property type="match status" value="1"/>
</dbReference>
<dbReference type="eggNOG" id="COG1721">
    <property type="taxonomic scope" value="Bacteria"/>
</dbReference>
<keyword evidence="1" id="KW-1133">Transmembrane helix</keyword>
<accession>I2F8B1</accession>
<dbReference type="PANTHER" id="PTHR34351:SF1">
    <property type="entry name" value="SLR1927 PROTEIN"/>
    <property type="match status" value="1"/>
</dbReference>
<dbReference type="KEGG" id="mpg:Theba_2564"/>
<dbReference type="Proteomes" id="UP000002881">
    <property type="component" value="Chromosome"/>
</dbReference>
<evidence type="ECO:0000313" key="2">
    <source>
        <dbReference type="EMBL" id="AFK08164.1"/>
    </source>
</evidence>
<dbReference type="RefSeq" id="WP_014731884.1">
    <property type="nucleotide sequence ID" value="NC_017934.1"/>
</dbReference>
<dbReference type="GeneID" id="87108264"/>
<feature type="transmembrane region" description="Helical" evidence="1">
    <location>
        <begin position="21"/>
        <end position="51"/>
    </location>
</feature>
<proteinExistence type="predicted"/>
<protein>
    <submittedName>
        <fullName evidence="2">Uncharacterized protein</fullName>
    </submittedName>
</protein>
<keyword evidence="1" id="KW-0472">Membrane</keyword>
<dbReference type="EMBL" id="CP003532">
    <property type="protein sequence ID" value="AFK08164.1"/>
    <property type="molecule type" value="Genomic_DNA"/>
</dbReference>
<sequence length="423" mass="48708">MKRLELEEIRSRKGPLIIATGFSVGWSLFFFNVYSAMFLTLSAVVWIYYYLSKLILKNLTIDRSVDRERLFPGETLTLVHNIQRVPFISLSLTVIPVIRAEREYAAPRESSISLSSTEDSRVESKVVFRRRGEKDLSRLIVACRDPLGLFSHSATYYTPQSVLVLPKVMDLETFPLRLRELLPGRESDFRLMEDPIDFKGIKEYERESLNRIHWNASAKLGKLMSKEFGYTAVSKTVLYLDLNLSREVFARDVWERIRIDYEEIAVQLALGLIRLSYRSGGSIRLVSVGEEVLRLSDRGRDWIDFAEALSNTKGIDHGSQLCEIIEDDLEQFDPSTTVVLISLYLGEEILPQLLRARSHASRVVVLIIPFSPREPWMKRNVSYQMLPKTIDELKKRAAFLEEEQIIVRVVGDDQSIQEVLLDL</sequence>
<organism evidence="2 3">
    <name type="scientific">Mesotoga prima MesG1.Ag.4.2</name>
    <dbReference type="NCBI Taxonomy" id="660470"/>
    <lineage>
        <taxon>Bacteria</taxon>
        <taxon>Thermotogati</taxon>
        <taxon>Thermotogota</taxon>
        <taxon>Thermotogae</taxon>
        <taxon>Kosmotogales</taxon>
        <taxon>Kosmotogaceae</taxon>
        <taxon>Mesotoga</taxon>
    </lineage>
</organism>
<keyword evidence="1" id="KW-0812">Transmembrane</keyword>
<dbReference type="STRING" id="660470.Theba_2564"/>
<reference evidence="2 3" key="1">
    <citation type="journal article" date="2012" name="Genome Biol. Evol.">
        <title>Genome Sequence of the Mesophilic Thermotogales Bacterium Mesotoga prima MesG1.Ag.4.2 Reveals the Largest Thermotogales Genome To Date.</title>
        <authorList>
            <person name="Zhaxybayeva O."/>
            <person name="Swithers K.S."/>
            <person name="Foght J."/>
            <person name="Green A.G."/>
            <person name="Bruce D."/>
            <person name="Detter C."/>
            <person name="Han S."/>
            <person name="Teshima H."/>
            <person name="Han J."/>
            <person name="Woyke T."/>
            <person name="Pitluck S."/>
            <person name="Nolan M."/>
            <person name="Ivanova N."/>
            <person name="Pati A."/>
            <person name="Land M.L."/>
            <person name="Dlutek M."/>
            <person name="Doolittle W.F."/>
            <person name="Noll K.M."/>
            <person name="Nesbo C.L."/>
        </authorList>
    </citation>
    <scope>NUCLEOTIDE SEQUENCE [LARGE SCALE GENOMIC DNA]</scope>
    <source>
        <strain evidence="3">mesG1.Ag.4.2</strain>
    </source>
</reference>
<dbReference type="HOGENOM" id="CLU_666904_0_0_0"/>